<feature type="domain" description="HTH tetR-type" evidence="3">
    <location>
        <begin position="2"/>
        <end position="62"/>
    </location>
</feature>
<dbReference type="InterPro" id="IPR050624">
    <property type="entry name" value="HTH-type_Tx_Regulator"/>
</dbReference>
<dbReference type="RefSeq" id="WP_211974294.1">
    <property type="nucleotide sequence ID" value="NZ_CBFHAM010000083.1"/>
</dbReference>
<name>A0ABS5J1T4_9BACT</name>
<dbReference type="PANTHER" id="PTHR43479:SF12">
    <property type="entry name" value="TRANSCRIPTIONAL REGULATORY PROTEIN"/>
    <property type="match status" value="1"/>
</dbReference>
<reference evidence="4 5" key="1">
    <citation type="submission" date="2021-04" db="EMBL/GenBank/DDBJ databases">
        <title>Chitinophaga sp. nov., isolated from the rhizosphere soil.</title>
        <authorList>
            <person name="He S."/>
        </authorList>
    </citation>
    <scope>NUCLEOTIDE SEQUENCE [LARGE SCALE GENOMIC DNA]</scope>
    <source>
        <strain evidence="4 5">2R12</strain>
    </source>
</reference>
<keyword evidence="5" id="KW-1185">Reference proteome</keyword>
<evidence type="ECO:0000313" key="5">
    <source>
        <dbReference type="Proteomes" id="UP000676386"/>
    </source>
</evidence>
<dbReference type="Pfam" id="PF00440">
    <property type="entry name" value="TetR_N"/>
    <property type="match status" value="1"/>
</dbReference>
<dbReference type="InterPro" id="IPR025722">
    <property type="entry name" value="TetR"/>
</dbReference>
<keyword evidence="1 2" id="KW-0238">DNA-binding</keyword>
<comment type="caution">
    <text evidence="4">The sequence shown here is derived from an EMBL/GenBank/DDBJ whole genome shotgun (WGS) entry which is preliminary data.</text>
</comment>
<protein>
    <submittedName>
        <fullName evidence="4">TetR/AcrR family transcriptional regulator</fullName>
    </submittedName>
</protein>
<dbReference type="EMBL" id="JAGTXB010000008">
    <property type="protein sequence ID" value="MBS0029201.1"/>
    <property type="molecule type" value="Genomic_DNA"/>
</dbReference>
<dbReference type="InterPro" id="IPR001647">
    <property type="entry name" value="HTH_TetR"/>
</dbReference>
<organism evidence="4 5">
    <name type="scientific">Chitinophaga hostae</name>
    <dbReference type="NCBI Taxonomy" id="2831022"/>
    <lineage>
        <taxon>Bacteria</taxon>
        <taxon>Pseudomonadati</taxon>
        <taxon>Bacteroidota</taxon>
        <taxon>Chitinophagia</taxon>
        <taxon>Chitinophagales</taxon>
        <taxon>Chitinophagaceae</taxon>
        <taxon>Chitinophaga</taxon>
    </lineage>
</organism>
<sequence>MSDTKEKILKTALILFNRDGIDSVTIRHIAKEMGISHGNLQYHFASTDVIILELYNRMAALFDELVAATSDKLNDELTQFREAVTASYQLIHAYRFIFLHFVEICRRVPAISKHYSQNIKKREPQMMYWFEVLREKGIMRKDIPLHIQQLLVQQIFIVSDFWLSSNEITLQLRGKKALEYHEQLFFSLLYPYFTPKGLKHFS</sequence>
<evidence type="ECO:0000256" key="2">
    <source>
        <dbReference type="PROSITE-ProRule" id="PRU00335"/>
    </source>
</evidence>
<gene>
    <name evidence="4" type="ORF">KE626_17895</name>
</gene>
<feature type="DNA-binding region" description="H-T-H motif" evidence="2">
    <location>
        <begin position="25"/>
        <end position="44"/>
    </location>
</feature>
<evidence type="ECO:0000259" key="3">
    <source>
        <dbReference type="PROSITE" id="PS50977"/>
    </source>
</evidence>
<dbReference type="PANTHER" id="PTHR43479">
    <property type="entry name" value="ACREF/ENVCD OPERON REPRESSOR-RELATED"/>
    <property type="match status" value="1"/>
</dbReference>
<proteinExistence type="predicted"/>
<dbReference type="PRINTS" id="PR00455">
    <property type="entry name" value="HTHTETR"/>
</dbReference>
<dbReference type="Proteomes" id="UP000676386">
    <property type="component" value="Unassembled WGS sequence"/>
</dbReference>
<evidence type="ECO:0000313" key="4">
    <source>
        <dbReference type="EMBL" id="MBS0029201.1"/>
    </source>
</evidence>
<accession>A0ABS5J1T4</accession>
<evidence type="ECO:0000256" key="1">
    <source>
        <dbReference type="ARBA" id="ARBA00023125"/>
    </source>
</evidence>
<dbReference type="SUPFAM" id="SSF46689">
    <property type="entry name" value="Homeodomain-like"/>
    <property type="match status" value="1"/>
</dbReference>
<dbReference type="Pfam" id="PF13972">
    <property type="entry name" value="TetR"/>
    <property type="match status" value="1"/>
</dbReference>
<dbReference type="InterPro" id="IPR009057">
    <property type="entry name" value="Homeodomain-like_sf"/>
</dbReference>
<dbReference type="Gene3D" id="1.10.357.10">
    <property type="entry name" value="Tetracycline Repressor, domain 2"/>
    <property type="match status" value="1"/>
</dbReference>
<dbReference type="PROSITE" id="PS50977">
    <property type="entry name" value="HTH_TETR_2"/>
    <property type="match status" value="1"/>
</dbReference>